<reference evidence="1" key="1">
    <citation type="journal article" date="2021" name="PeerJ">
        <title>Extensive microbial diversity within the chicken gut microbiome revealed by metagenomics and culture.</title>
        <authorList>
            <person name="Gilroy R."/>
            <person name="Ravi A."/>
            <person name="Getino M."/>
            <person name="Pursley I."/>
            <person name="Horton D.L."/>
            <person name="Alikhan N.F."/>
            <person name="Baker D."/>
            <person name="Gharbi K."/>
            <person name="Hall N."/>
            <person name="Watson M."/>
            <person name="Adriaenssens E.M."/>
            <person name="Foster-Nyarko E."/>
            <person name="Jarju S."/>
            <person name="Secka A."/>
            <person name="Antonio M."/>
            <person name="Oren A."/>
            <person name="Chaudhuri R.R."/>
            <person name="La Ragione R."/>
            <person name="Hildebrand F."/>
            <person name="Pallen M.J."/>
        </authorList>
    </citation>
    <scope>NUCLEOTIDE SEQUENCE</scope>
    <source>
        <strain evidence="1">CHK149-3286</strain>
    </source>
</reference>
<gene>
    <name evidence="1" type="ORF">K8V85_05545</name>
</gene>
<reference evidence="1" key="2">
    <citation type="submission" date="2021-09" db="EMBL/GenBank/DDBJ databases">
        <authorList>
            <person name="Gilroy R."/>
        </authorList>
    </citation>
    <scope>NUCLEOTIDE SEQUENCE</scope>
    <source>
        <strain evidence="1">CHK149-3286</strain>
    </source>
</reference>
<dbReference type="AlphaFoldDB" id="A0A921H019"/>
<comment type="caution">
    <text evidence="1">The sequence shown here is derived from an EMBL/GenBank/DDBJ whole genome shotgun (WGS) entry which is preliminary data.</text>
</comment>
<proteinExistence type="predicted"/>
<dbReference type="EMBL" id="DYVT01000060">
    <property type="protein sequence ID" value="HJF67757.1"/>
    <property type="molecule type" value="Genomic_DNA"/>
</dbReference>
<sequence length="69" mass="7704">MTKGGQYKENLIKAPVQVMKCIVDYLKFITEILTDDKLKLVDEEDSYRLFGGCYPGCGPSDILLSKTLG</sequence>
<name>A0A921H019_9STAP</name>
<evidence type="ECO:0000313" key="2">
    <source>
        <dbReference type="Proteomes" id="UP000706163"/>
    </source>
</evidence>
<accession>A0A921H019</accession>
<protein>
    <submittedName>
        <fullName evidence="1">Uncharacterized protein</fullName>
    </submittedName>
</protein>
<dbReference type="RefSeq" id="WP_195722369.1">
    <property type="nucleotide sequence ID" value="NZ_DYVT01000060.1"/>
</dbReference>
<organism evidence="1 2">
    <name type="scientific">Staphylococcus kloosii</name>
    <dbReference type="NCBI Taxonomy" id="29384"/>
    <lineage>
        <taxon>Bacteria</taxon>
        <taxon>Bacillati</taxon>
        <taxon>Bacillota</taxon>
        <taxon>Bacilli</taxon>
        <taxon>Bacillales</taxon>
        <taxon>Staphylococcaceae</taxon>
        <taxon>Staphylococcus</taxon>
    </lineage>
</organism>
<evidence type="ECO:0000313" key="1">
    <source>
        <dbReference type="EMBL" id="HJF67757.1"/>
    </source>
</evidence>
<dbReference type="Proteomes" id="UP000706163">
    <property type="component" value="Unassembled WGS sequence"/>
</dbReference>